<dbReference type="Proteomes" id="UP000887569">
    <property type="component" value="Unplaced"/>
</dbReference>
<protein>
    <submittedName>
        <fullName evidence="2">NADP-dependent oxidoreductase domain-containing protein</fullName>
    </submittedName>
</protein>
<dbReference type="AlphaFoldDB" id="A0A915CCP1"/>
<dbReference type="WBParaSite" id="PgR122_g003_t02">
    <property type="protein sequence ID" value="PgR122_g003_t02"/>
    <property type="gene ID" value="PgR122_g003"/>
</dbReference>
<keyword evidence="1" id="KW-1185">Reference proteome</keyword>
<reference evidence="2" key="1">
    <citation type="submission" date="2022-11" db="UniProtKB">
        <authorList>
            <consortium name="WormBaseParasite"/>
        </authorList>
    </citation>
    <scope>IDENTIFICATION</scope>
</reference>
<name>A0A915CCP1_PARUN</name>
<organism evidence="1 2">
    <name type="scientific">Parascaris univalens</name>
    <name type="common">Nematode worm</name>
    <dbReference type="NCBI Taxonomy" id="6257"/>
    <lineage>
        <taxon>Eukaryota</taxon>
        <taxon>Metazoa</taxon>
        <taxon>Ecdysozoa</taxon>
        <taxon>Nematoda</taxon>
        <taxon>Chromadorea</taxon>
        <taxon>Rhabditida</taxon>
        <taxon>Spirurina</taxon>
        <taxon>Ascaridomorpha</taxon>
        <taxon>Ascaridoidea</taxon>
        <taxon>Ascarididae</taxon>
        <taxon>Parascaris</taxon>
    </lineage>
</organism>
<proteinExistence type="predicted"/>
<accession>A0A915CCP1</accession>
<sequence>MYNIISSKQMTAKLAPIVSFRSRHDVVFICFGNSLWGPQTYYLIYNFPCSPVLIRKGIKYETSIRSKLLYSSCTELRRVQPAVMRPMQSLCGF</sequence>
<evidence type="ECO:0000313" key="2">
    <source>
        <dbReference type="WBParaSite" id="PgR122_g003_t02"/>
    </source>
</evidence>
<evidence type="ECO:0000313" key="1">
    <source>
        <dbReference type="Proteomes" id="UP000887569"/>
    </source>
</evidence>